<organism evidence="1 2">
    <name type="scientific">Robinsoniella peoriensis</name>
    <dbReference type="NCBI Taxonomy" id="180332"/>
    <lineage>
        <taxon>Bacteria</taxon>
        <taxon>Bacillati</taxon>
        <taxon>Bacillota</taxon>
        <taxon>Clostridia</taxon>
        <taxon>Lachnospirales</taxon>
        <taxon>Lachnospiraceae</taxon>
        <taxon>Robinsoniella</taxon>
    </lineage>
</organism>
<dbReference type="Pfam" id="PF03928">
    <property type="entry name" value="HbpS-like"/>
    <property type="match status" value="1"/>
</dbReference>
<reference evidence="1 2" key="1">
    <citation type="journal article" date="2019" name="Anaerobe">
        <title>Detection of Robinsoniella peoriensis in multiple bone samples of a trauma patient.</title>
        <authorList>
            <person name="Schrottner P."/>
            <person name="Hartwich K."/>
            <person name="Bunk B."/>
            <person name="Schober I."/>
            <person name="Helbig S."/>
            <person name="Rudolph W.W."/>
            <person name="Gunzer F."/>
        </authorList>
    </citation>
    <scope>NUCLEOTIDE SEQUENCE [LARGE SCALE GENOMIC DNA]</scope>
    <source>
        <strain evidence="1 2">DSM 106044</strain>
    </source>
</reference>
<sequence length="165" mass="18967">MTVDELIAMLEMQEEILQFSHFTNEDAWELGNLIVMEAKRRSLPVAVSIRLNNGYVVFQYASNRTNMDNESWMARKFNTVRRLEQSSLRAYMLLRKTEETLEERFMDPKDYAACGGGFPIRVEEVGVIGGVIVSGLDHVSDHDLVVKCISRYLHIDEVPRIRGNI</sequence>
<dbReference type="RefSeq" id="WP_027294187.1">
    <property type="nucleotide sequence ID" value="NZ_CABMJZ010000059.1"/>
</dbReference>
<gene>
    <name evidence="1" type="ORF">DSM106044_05522</name>
</gene>
<name>A0A4U8PZC3_9FIRM</name>
<comment type="caution">
    <text evidence="1">The sequence shown here is derived from an EMBL/GenBank/DDBJ whole genome shotgun (WGS) entry which is preliminary data.</text>
</comment>
<dbReference type="EMBL" id="QGQD01000112">
    <property type="protein sequence ID" value="TLC97724.1"/>
    <property type="molecule type" value="Genomic_DNA"/>
</dbReference>
<dbReference type="STRING" id="180332.GCA_000797495_05399"/>
<accession>A0A4U8PZC3</accession>
<dbReference type="InterPro" id="IPR038084">
    <property type="entry name" value="PduO/GlcC-like_sf"/>
</dbReference>
<evidence type="ECO:0000313" key="1">
    <source>
        <dbReference type="EMBL" id="TLC97724.1"/>
    </source>
</evidence>
<evidence type="ECO:0000313" key="2">
    <source>
        <dbReference type="Proteomes" id="UP000306509"/>
    </source>
</evidence>
<dbReference type="PANTHER" id="PTHR28255:SF1">
    <property type="entry name" value="UPF0303 PROTEIN YBR137W"/>
    <property type="match status" value="1"/>
</dbReference>
<dbReference type="Gene3D" id="3.30.450.150">
    <property type="entry name" value="Haem-degrading domain"/>
    <property type="match status" value="1"/>
</dbReference>
<dbReference type="PANTHER" id="PTHR28255">
    <property type="match status" value="1"/>
</dbReference>
<keyword evidence="2" id="KW-1185">Reference proteome</keyword>
<dbReference type="NCBIfam" id="NF002696">
    <property type="entry name" value="PRK02487.1-5"/>
    <property type="match status" value="1"/>
</dbReference>
<dbReference type="InterPro" id="IPR010371">
    <property type="entry name" value="YBR137W-like"/>
</dbReference>
<dbReference type="InterPro" id="IPR005624">
    <property type="entry name" value="PduO/GlcC-like"/>
</dbReference>
<dbReference type="SUPFAM" id="SSF143744">
    <property type="entry name" value="GlcG-like"/>
    <property type="match status" value="1"/>
</dbReference>
<proteinExistence type="predicted"/>
<dbReference type="OrthoDB" id="9815315at2"/>
<dbReference type="Proteomes" id="UP000306509">
    <property type="component" value="Unassembled WGS sequence"/>
</dbReference>
<dbReference type="PIRSF" id="PIRSF008757">
    <property type="entry name" value="UCP008757"/>
    <property type="match status" value="1"/>
</dbReference>
<dbReference type="AlphaFoldDB" id="A0A4U8PZC3"/>
<protein>
    <submittedName>
        <fullName evidence="1">Uncharacterized protein</fullName>
    </submittedName>
</protein>